<dbReference type="Gene3D" id="1.25.40.20">
    <property type="entry name" value="Ankyrin repeat-containing domain"/>
    <property type="match status" value="1"/>
</dbReference>
<feature type="repeat" description="ANK" evidence="2">
    <location>
        <begin position="609"/>
        <end position="641"/>
    </location>
</feature>
<dbReference type="Pfam" id="PF24883">
    <property type="entry name" value="NPHP3_N"/>
    <property type="match status" value="1"/>
</dbReference>
<feature type="repeat" description="ANK" evidence="2">
    <location>
        <begin position="642"/>
        <end position="674"/>
    </location>
</feature>
<dbReference type="PANTHER" id="PTHR10039:SF5">
    <property type="entry name" value="NACHT DOMAIN-CONTAINING PROTEIN"/>
    <property type="match status" value="1"/>
</dbReference>
<feature type="domain" description="Nephrocystin 3-like N-terminal" evidence="4">
    <location>
        <begin position="102"/>
        <end position="278"/>
    </location>
</feature>
<dbReference type="Gene3D" id="3.40.50.300">
    <property type="entry name" value="P-loop containing nucleotide triphosphate hydrolases"/>
    <property type="match status" value="1"/>
</dbReference>
<dbReference type="Pfam" id="PF12796">
    <property type="entry name" value="Ank_2"/>
    <property type="match status" value="3"/>
</dbReference>
<organism evidence="5 6">
    <name type="scientific">Monosporascus ibericus</name>
    <dbReference type="NCBI Taxonomy" id="155417"/>
    <lineage>
        <taxon>Eukaryota</taxon>
        <taxon>Fungi</taxon>
        <taxon>Dikarya</taxon>
        <taxon>Ascomycota</taxon>
        <taxon>Pezizomycotina</taxon>
        <taxon>Sordariomycetes</taxon>
        <taxon>Xylariomycetidae</taxon>
        <taxon>Xylariales</taxon>
        <taxon>Xylariales incertae sedis</taxon>
        <taxon>Monosporascus</taxon>
    </lineage>
</organism>
<keyword evidence="2" id="KW-0040">ANK repeat</keyword>
<dbReference type="InterPro" id="IPR056884">
    <property type="entry name" value="NPHP3-like_N"/>
</dbReference>
<dbReference type="STRING" id="155417.A0A4Q4STJ8"/>
<dbReference type="InterPro" id="IPR002110">
    <property type="entry name" value="Ankyrin_rpt"/>
</dbReference>
<protein>
    <recommendedName>
        <fullName evidence="4">Nephrocystin 3-like N-terminal domain-containing protein</fullName>
    </recommendedName>
</protein>
<gene>
    <name evidence="5" type="ORF">DL764_010029</name>
</gene>
<proteinExistence type="predicted"/>
<feature type="repeat" description="ANK" evidence="2">
    <location>
        <begin position="708"/>
        <end position="740"/>
    </location>
</feature>
<dbReference type="SMART" id="SM00248">
    <property type="entry name" value="ANK"/>
    <property type="match status" value="7"/>
</dbReference>
<evidence type="ECO:0000256" key="1">
    <source>
        <dbReference type="ARBA" id="ARBA00022737"/>
    </source>
</evidence>
<dbReference type="InterPro" id="IPR036770">
    <property type="entry name" value="Ankyrin_rpt-contain_sf"/>
</dbReference>
<feature type="repeat" description="ANK" evidence="2">
    <location>
        <begin position="774"/>
        <end position="806"/>
    </location>
</feature>
<comment type="caution">
    <text evidence="5">The sequence shown here is derived from an EMBL/GenBank/DDBJ whole genome shotgun (WGS) entry which is preliminary data.</text>
</comment>
<evidence type="ECO:0000259" key="4">
    <source>
        <dbReference type="Pfam" id="PF24883"/>
    </source>
</evidence>
<feature type="region of interest" description="Disordered" evidence="3">
    <location>
        <begin position="1"/>
        <end position="42"/>
    </location>
</feature>
<keyword evidence="6" id="KW-1185">Reference proteome</keyword>
<dbReference type="SUPFAM" id="SSF52540">
    <property type="entry name" value="P-loop containing nucleoside triphosphate hydrolases"/>
    <property type="match status" value="1"/>
</dbReference>
<evidence type="ECO:0000256" key="2">
    <source>
        <dbReference type="PROSITE-ProRule" id="PRU00023"/>
    </source>
</evidence>
<dbReference type="PANTHER" id="PTHR10039">
    <property type="entry name" value="AMELOGENIN"/>
    <property type="match status" value="1"/>
</dbReference>
<dbReference type="SUPFAM" id="SSF48403">
    <property type="entry name" value="Ankyrin repeat"/>
    <property type="match status" value="1"/>
</dbReference>
<feature type="repeat" description="ANK" evidence="2">
    <location>
        <begin position="678"/>
        <end position="707"/>
    </location>
</feature>
<keyword evidence="1" id="KW-0677">Repeat</keyword>
<dbReference type="PROSITE" id="PS50297">
    <property type="entry name" value="ANK_REP_REGION"/>
    <property type="match status" value="5"/>
</dbReference>
<name>A0A4Q4STJ8_9PEZI</name>
<feature type="compositionally biased region" description="Polar residues" evidence="3">
    <location>
        <begin position="23"/>
        <end position="42"/>
    </location>
</feature>
<feature type="repeat" description="ANK" evidence="2">
    <location>
        <begin position="741"/>
        <end position="773"/>
    </location>
</feature>
<sequence length="812" mass="91368">MASPLPPDLSQIPSVNHHGAGAQNIQTGNGAQNSNNGPGQQFIGNYFSGVNPFIDHQADESRRLQKEEEARLQKEKEDCLHSLSFPNIDARQHDIAPAHPHTCEWLFHTTEFQKWRDRIDLPTHKGVLWIKGKPGAGKSTLMKHTLRHCRKVFGDRLIVAYFFNARGDSFEKTPLGMLRSILYQLFRKDDALYEHFVPLFRDKQEKHKKWGWEWRQSELKEFLLSEIKQWKSEPLLLLVDALDECNEEDVRAVVEFLERLSINAPDARATLSICLSSRHYPHISMERKLELTVETSKDHGEDIDTYVRETLIRDNKIDPEIRRKIETEIRQKASGVFMWVVLVVAMLNQAYDNGYVEAMQKTLDEVPSELEEVFSTLLNKNDLNKPKTILMLQWVLFCRRPLKPEELVATVAEAAPKNLESLNRLIFTSENVQKRITNLSKGLIEIRKGRAASVQFIHQSVNDFLLRNKRLQTLDQTLEPDPISASHGRLWACCRLYIEQVDISLTTKKDMKALNDNYSFLGYAASYIFDHAEKALSGGVMREIIVQWLRMRNDWFGWWKTFLNTSGGHSYLERNMDARLLYVLSLRGYRSLVRALLETGPNVNAQGGEYGNALYAASYKGHTEIVRILVKKGVDVNAQGGEYGNALYAASFRGHTEVVRILVDGGADVNAQGGLCGNALWAASYKGHTEIVRILVDGGADVNAQGGEYGNALWAASAEGYTKIVRILVEKGADVNARGGEYGNALRAASYKGYTEIVRILVDGGADVNAQGGEYSNALWAASAEGYTKIVRILVEKGADVNARGGEYGNAL</sequence>
<dbReference type="EMBL" id="QJNU01001124">
    <property type="protein sequence ID" value="RYO79300.1"/>
    <property type="molecule type" value="Genomic_DNA"/>
</dbReference>
<evidence type="ECO:0000313" key="5">
    <source>
        <dbReference type="EMBL" id="RYO79300.1"/>
    </source>
</evidence>
<reference evidence="5 6" key="1">
    <citation type="submission" date="2018-06" db="EMBL/GenBank/DDBJ databases">
        <title>Complete Genomes of Monosporascus.</title>
        <authorList>
            <person name="Robinson A.J."/>
            <person name="Natvig D.O."/>
        </authorList>
    </citation>
    <scope>NUCLEOTIDE SEQUENCE [LARGE SCALE GENOMIC DNA]</scope>
    <source>
        <strain evidence="5 6">CBS 110550</strain>
    </source>
</reference>
<dbReference type="AlphaFoldDB" id="A0A4Q4STJ8"/>
<evidence type="ECO:0000313" key="6">
    <source>
        <dbReference type="Proteomes" id="UP000293360"/>
    </source>
</evidence>
<dbReference type="Proteomes" id="UP000293360">
    <property type="component" value="Unassembled WGS sequence"/>
</dbReference>
<accession>A0A4Q4STJ8</accession>
<dbReference type="InterPro" id="IPR027417">
    <property type="entry name" value="P-loop_NTPase"/>
</dbReference>
<dbReference type="OrthoDB" id="4772757at2759"/>
<dbReference type="PROSITE" id="PS50088">
    <property type="entry name" value="ANK_REPEAT"/>
    <property type="match status" value="6"/>
</dbReference>
<evidence type="ECO:0000256" key="3">
    <source>
        <dbReference type="SAM" id="MobiDB-lite"/>
    </source>
</evidence>